<proteinExistence type="predicted"/>
<feature type="non-terminal residue" evidence="2">
    <location>
        <position position="59"/>
    </location>
</feature>
<sequence>DRTVDGDGPGRRERAGPGGDRAGGGDLHGGAGARGRARGPGRARRLAGRRGAGQRDRRL</sequence>
<evidence type="ECO:0000313" key="2">
    <source>
        <dbReference type="EMBL" id="CAA9287584.1"/>
    </source>
</evidence>
<feature type="region of interest" description="Disordered" evidence="1">
    <location>
        <begin position="1"/>
        <end position="59"/>
    </location>
</feature>
<dbReference type="EMBL" id="CADCTP010000393">
    <property type="protein sequence ID" value="CAA9287584.1"/>
    <property type="molecule type" value="Genomic_DNA"/>
</dbReference>
<dbReference type="AlphaFoldDB" id="A0A6J4JUB2"/>
<feature type="compositionally biased region" description="Basic and acidic residues" evidence="1">
    <location>
        <begin position="1"/>
        <end position="15"/>
    </location>
</feature>
<evidence type="ECO:0000256" key="1">
    <source>
        <dbReference type="SAM" id="MobiDB-lite"/>
    </source>
</evidence>
<protein>
    <submittedName>
        <fullName evidence="2">Uncharacterized protein</fullName>
    </submittedName>
</protein>
<reference evidence="2" key="1">
    <citation type="submission" date="2020-02" db="EMBL/GenBank/DDBJ databases">
        <authorList>
            <person name="Meier V. D."/>
        </authorList>
    </citation>
    <scope>NUCLEOTIDE SEQUENCE</scope>
    <source>
        <strain evidence="2">AVDCRST_MAG41</strain>
    </source>
</reference>
<feature type="non-terminal residue" evidence="2">
    <location>
        <position position="1"/>
    </location>
</feature>
<name>A0A6J4JUB2_9ACTN</name>
<gene>
    <name evidence="2" type="ORF">AVDCRST_MAG41-4121</name>
</gene>
<feature type="compositionally biased region" description="Basic residues" evidence="1">
    <location>
        <begin position="35"/>
        <end position="48"/>
    </location>
</feature>
<organism evidence="2">
    <name type="scientific">uncultured Mycobacteriales bacterium</name>
    <dbReference type="NCBI Taxonomy" id="581187"/>
    <lineage>
        <taxon>Bacteria</taxon>
        <taxon>Bacillati</taxon>
        <taxon>Actinomycetota</taxon>
        <taxon>Actinomycetes</taxon>
        <taxon>Mycobacteriales</taxon>
        <taxon>environmental samples</taxon>
    </lineage>
</organism>
<feature type="compositionally biased region" description="Gly residues" evidence="1">
    <location>
        <begin position="16"/>
        <end position="33"/>
    </location>
</feature>
<accession>A0A6J4JUB2</accession>